<reference evidence="2 3" key="1">
    <citation type="journal article" date="2014" name="Genome Announc.">
        <title>Complete Genome Sequences of Fish Pathogenic Weissella ceti Strains WS74 and WS105.</title>
        <authorList>
            <person name="Figueiredo H.C."/>
            <person name="Leal C.A."/>
            <person name="Dorella F.A."/>
            <person name="Carvalho A.F."/>
            <person name="Soares S.C."/>
            <person name="Pereira F.L."/>
            <person name="Azevedo V.A."/>
        </authorList>
    </citation>
    <scope>NUCLEOTIDE SEQUENCE [LARGE SCALE GENOMIC DNA]</scope>
    <source>
        <strain evidence="2 3">WS74</strain>
    </source>
</reference>
<evidence type="ECO:0000313" key="3">
    <source>
        <dbReference type="Proteomes" id="UP000029079"/>
    </source>
</evidence>
<keyword evidence="1" id="KW-1133">Transmembrane helix</keyword>
<reference evidence="3" key="2">
    <citation type="submission" date="2014-08" db="EMBL/GenBank/DDBJ databases">
        <title>Complete genome of Weissella ceti strain WS74 isolated from diseased rainbow trout in Brazil.</title>
        <authorList>
            <person name="Figueiredo H.C.P."/>
            <person name="Leal C.A.G."/>
            <person name="Pereira F.L."/>
            <person name="Soares S.C."/>
            <person name="Dorella F.A."/>
            <person name="Carvalho A.F."/>
            <person name="Azevedo V.A.C."/>
        </authorList>
    </citation>
    <scope>NUCLEOTIDE SEQUENCE [LARGE SCALE GENOMIC DNA]</scope>
    <source>
        <strain evidence="3">WS74</strain>
    </source>
</reference>
<gene>
    <name evidence="2" type="ORF">WS74_0779</name>
</gene>
<dbReference type="Proteomes" id="UP000029079">
    <property type="component" value="Chromosome"/>
</dbReference>
<dbReference type="AlphaFoldDB" id="A0A075TZH9"/>
<name>A0A075TZH9_9LACO</name>
<keyword evidence="3" id="KW-1185">Reference proteome</keyword>
<evidence type="ECO:0000313" key="2">
    <source>
        <dbReference type="EMBL" id="AIM63031.1"/>
    </source>
</evidence>
<dbReference type="KEGG" id="wce:WS08_0776"/>
<keyword evidence="1" id="KW-0472">Membrane</keyword>
<dbReference type="RefSeq" id="WP_009496390.1">
    <property type="nucleotide sequence ID" value="NZ_CP009223.1"/>
</dbReference>
<dbReference type="PATRIC" id="fig|759620.7.peg.801"/>
<organism evidence="2 3">
    <name type="scientific">Weissella ceti</name>
    <dbReference type="NCBI Taxonomy" id="759620"/>
    <lineage>
        <taxon>Bacteria</taxon>
        <taxon>Bacillati</taxon>
        <taxon>Bacillota</taxon>
        <taxon>Bacilli</taxon>
        <taxon>Lactobacillales</taxon>
        <taxon>Lactobacillaceae</taxon>
        <taxon>Weissella</taxon>
    </lineage>
</organism>
<keyword evidence="1" id="KW-0812">Transmembrane</keyword>
<sequence length="118" mass="12879">MKQIKRTHIIIAVIVMSLLAVGGSVWWFSATPVTNDSAVVTENAANPMLNKSDQYDPNVDANGKIVTPNDVENMRQKLLDAGLPADQWAPSDIKKVIVKSSTQGMDPIAYAKENFHGE</sequence>
<evidence type="ECO:0000256" key="1">
    <source>
        <dbReference type="SAM" id="Phobius"/>
    </source>
</evidence>
<dbReference type="KEGG" id="wci:WS105_0840"/>
<feature type="transmembrane region" description="Helical" evidence="1">
    <location>
        <begin position="7"/>
        <end position="28"/>
    </location>
</feature>
<dbReference type="OrthoDB" id="2144192at2"/>
<accession>A0A075TZH9</accession>
<protein>
    <submittedName>
        <fullName evidence="2">Uncharacterized protein</fullName>
    </submittedName>
</protein>
<dbReference type="STRING" id="759620.WS105_0840"/>
<dbReference type="EMBL" id="CP009223">
    <property type="protein sequence ID" value="AIM63031.1"/>
    <property type="molecule type" value="Genomic_DNA"/>
</dbReference>
<proteinExistence type="predicted"/>
<dbReference type="KEGG" id="wct:WS74_0779"/>